<name>A0A1J5TV13_9GAMM</name>
<protein>
    <submittedName>
        <fullName evidence="3">Uncharacterized protein</fullName>
    </submittedName>
</protein>
<evidence type="ECO:0000313" key="4">
    <source>
        <dbReference type="Proteomes" id="UP000182798"/>
    </source>
</evidence>
<evidence type="ECO:0000259" key="2">
    <source>
        <dbReference type="Pfam" id="PF08308"/>
    </source>
</evidence>
<gene>
    <name evidence="3" type="ORF">BGC33_04090</name>
</gene>
<proteinExistence type="predicted"/>
<accession>A0A1J5TV13</accession>
<dbReference type="Proteomes" id="UP000182798">
    <property type="component" value="Unassembled WGS sequence"/>
</dbReference>
<dbReference type="PANTHER" id="PTHR35812:SF1">
    <property type="entry name" value="LIPOPROTEIN"/>
    <property type="match status" value="1"/>
</dbReference>
<sequence length="299" mass="34027">MSSKSFQLTANASAEFKRQEVFRVSLYNLKKMKKILTLTALFLSLLSITGCSSEGKLHITSNAKGATIFIDGEKKGIIADGIITITVDEGEHEIRIFKHTQEWDREGIKQTFVADKSSIEVYVYTDITATQYRIDRLNIEIKKQLNLDKKSGTVVIESLMWKRCSEGQTWNGNTCIGKGDGYEWQIAQDHAKGVNFAEYSDWRVPTIKELNTLVYCSNGHQIKYKKDGFDNRGCGKGGTRQKPTINQTVFPNTPTNGFWSSSSLASYSGYAWQLNFSNGNDDNYYRYNDYYVRLVRSRQ</sequence>
<dbReference type="InterPro" id="IPR013229">
    <property type="entry name" value="PEGA"/>
</dbReference>
<evidence type="ECO:0000313" key="3">
    <source>
        <dbReference type="EMBL" id="OIR24634.1"/>
    </source>
</evidence>
<dbReference type="Pfam" id="PF07603">
    <property type="entry name" value="Lcl_C"/>
    <property type="match status" value="1"/>
</dbReference>
<comment type="caution">
    <text evidence="3">The sequence shown here is derived from an EMBL/GenBank/DDBJ whole genome shotgun (WGS) entry which is preliminary data.</text>
</comment>
<dbReference type="AlphaFoldDB" id="A0A1J5TV13"/>
<feature type="domain" description="PEGA" evidence="2">
    <location>
        <begin position="55"/>
        <end position="97"/>
    </location>
</feature>
<evidence type="ECO:0000259" key="1">
    <source>
        <dbReference type="Pfam" id="PF07603"/>
    </source>
</evidence>
<organism evidence="3 4">
    <name type="scientific">Bathymodiolus thermophilus thioautotrophic gill symbiont</name>
    <dbReference type="NCBI Taxonomy" id="2360"/>
    <lineage>
        <taxon>Bacteria</taxon>
        <taxon>Pseudomonadati</taxon>
        <taxon>Pseudomonadota</taxon>
        <taxon>Gammaproteobacteria</taxon>
        <taxon>sulfur-oxidizing symbionts</taxon>
    </lineage>
</organism>
<dbReference type="InterPro" id="IPR011460">
    <property type="entry name" value="Lcl_C"/>
</dbReference>
<dbReference type="PANTHER" id="PTHR35812">
    <property type="entry name" value="LIPOPROTEIN"/>
    <property type="match status" value="1"/>
</dbReference>
<feature type="domain" description="Lcl C-terminal" evidence="1">
    <location>
        <begin position="158"/>
        <end position="296"/>
    </location>
</feature>
<dbReference type="Pfam" id="PF08308">
    <property type="entry name" value="PEGA"/>
    <property type="match status" value="1"/>
</dbReference>
<reference evidence="4" key="1">
    <citation type="submission" date="2016-09" db="EMBL/GenBank/DDBJ databases">
        <title>Genome Sequence of Bathymodiolus thermophilus sulfur-oxidizing gill endosymbiont.</title>
        <authorList>
            <person name="Ponnudurai R."/>
            <person name="Kleiner M."/>
            <person name="Sayavedra L."/>
            <person name="Thuermer A."/>
            <person name="Felbeck H."/>
            <person name="Schlueter R."/>
            <person name="Schweder T."/>
            <person name="Markert S."/>
        </authorList>
    </citation>
    <scope>NUCLEOTIDE SEQUENCE [LARGE SCALE GENOMIC DNA]</scope>
    <source>
        <strain evidence="4">BAT/CrabSpa'14</strain>
    </source>
</reference>
<dbReference type="EMBL" id="MIQH01000588">
    <property type="protein sequence ID" value="OIR24634.1"/>
    <property type="molecule type" value="Genomic_DNA"/>
</dbReference>